<dbReference type="SUPFAM" id="SSF46785">
    <property type="entry name" value="Winged helix' DNA-binding domain"/>
    <property type="match status" value="1"/>
</dbReference>
<gene>
    <name evidence="1" type="ORF">C453_00410</name>
</gene>
<dbReference type="InterPro" id="IPR036388">
    <property type="entry name" value="WH-like_DNA-bd_sf"/>
</dbReference>
<dbReference type="Proteomes" id="UP000011612">
    <property type="component" value="Unassembled WGS sequence"/>
</dbReference>
<dbReference type="AlphaFoldDB" id="M0I0M0"/>
<dbReference type="Gene3D" id="1.10.10.10">
    <property type="entry name" value="Winged helix-like DNA-binding domain superfamily/Winged helix DNA-binding domain"/>
    <property type="match status" value="1"/>
</dbReference>
<evidence type="ECO:0000313" key="2">
    <source>
        <dbReference type="Proteomes" id="UP000011612"/>
    </source>
</evidence>
<evidence type="ECO:0008006" key="3">
    <source>
        <dbReference type="Google" id="ProtNLM"/>
    </source>
</evidence>
<organism evidence="1 2">
    <name type="scientific">Haloferax elongans ATCC BAA-1513</name>
    <dbReference type="NCBI Taxonomy" id="1230453"/>
    <lineage>
        <taxon>Archaea</taxon>
        <taxon>Methanobacteriati</taxon>
        <taxon>Methanobacteriota</taxon>
        <taxon>Stenosarchaea group</taxon>
        <taxon>Halobacteria</taxon>
        <taxon>Halobacteriales</taxon>
        <taxon>Haloferacaceae</taxon>
        <taxon>Haloferax</taxon>
    </lineage>
</organism>
<dbReference type="RefSeq" id="WP_008321989.1">
    <property type="nucleotide sequence ID" value="NZ_AOLK01000002.1"/>
</dbReference>
<dbReference type="InterPro" id="IPR011991">
    <property type="entry name" value="ArsR-like_HTH"/>
</dbReference>
<dbReference type="EMBL" id="AOLK01000002">
    <property type="protein sequence ID" value="ELZ89492.1"/>
    <property type="molecule type" value="Genomic_DNA"/>
</dbReference>
<sequence length="130" mass="14607">MSRDTSNDPNNVVDRTRAEDPAGWLVLTQNDSAAKIIDALIKKKVRREMNKSEIADISGVSRQSVLNHIDLLIEIGVLDKVQRTKPQRYQFNLDSDVCKAVTRLDAAMHSDGIDNVEEGMLLEPFDSRDN</sequence>
<evidence type="ECO:0000313" key="1">
    <source>
        <dbReference type="EMBL" id="ELZ89492.1"/>
    </source>
</evidence>
<name>M0I0M0_HALEO</name>
<dbReference type="CDD" id="cd00090">
    <property type="entry name" value="HTH_ARSR"/>
    <property type="match status" value="1"/>
</dbReference>
<keyword evidence="2" id="KW-1185">Reference proteome</keyword>
<dbReference type="OrthoDB" id="196624at2157"/>
<proteinExistence type="predicted"/>
<reference evidence="1 2" key="1">
    <citation type="journal article" date="2014" name="PLoS Genet.">
        <title>Phylogenetically driven sequencing of extremely halophilic archaea reveals strategies for static and dynamic osmo-response.</title>
        <authorList>
            <person name="Becker E.A."/>
            <person name="Seitzer P.M."/>
            <person name="Tritt A."/>
            <person name="Larsen D."/>
            <person name="Krusor M."/>
            <person name="Yao A.I."/>
            <person name="Wu D."/>
            <person name="Madern D."/>
            <person name="Eisen J.A."/>
            <person name="Darling A.E."/>
            <person name="Facciotti M.T."/>
        </authorList>
    </citation>
    <scope>NUCLEOTIDE SEQUENCE [LARGE SCALE GENOMIC DNA]</scope>
    <source>
        <strain evidence="1 2">ATCC BAA-1513</strain>
    </source>
</reference>
<accession>M0I0M0</accession>
<comment type="caution">
    <text evidence="1">The sequence shown here is derived from an EMBL/GenBank/DDBJ whole genome shotgun (WGS) entry which is preliminary data.</text>
</comment>
<dbReference type="InterPro" id="IPR036390">
    <property type="entry name" value="WH_DNA-bd_sf"/>
</dbReference>
<protein>
    <recommendedName>
        <fullName evidence="3">HTH arsR-type domain-containing protein</fullName>
    </recommendedName>
</protein>